<dbReference type="PANTHER" id="PTHR30474:SF1">
    <property type="entry name" value="PEPTIDOGLYCAN GLYCOSYLTRANSFERASE MRDB"/>
    <property type="match status" value="1"/>
</dbReference>
<sequence length="441" mass="51110">MKESNRDVEHYLDEICSQVKAREVHKDLRDELGNHMEEMMLDREQEGFSRSEAAAYAIEQMGNPEVVGKRLHRLHRQRIHWGLLTGLLTMALISLLTVWIYTTNVLQETYQFLYVSHIVRTVICLLVLGVFIWFDYRKWRKLAWPIYILLNLMMLMSAIYPLMEGQNRFFKVPGFAFDLSSAALWILPLAIGAIMLDKLRSEIKIRFLLTYIGLVLLPAVLFFQLVDWVRLVLFVVVMILLFAYFTKKWLYTTVTVIFTAIPTSILMLANDNYHRLEKIWIVFDLQDDPYGMGYYNRSIIDIVQSAGWWGNGLESTFTAFGISYLDYPLVMLIDVFGWSAGVVFVLGIVWFIAHMITMIPSIRDEFGRMMIVAITMIFGIQMFYSVVMTTGYVPIVSVIFPFLSHGSHLTFEYAVLGLVLGIYRRKDTISIRNEKLAKSQG</sequence>
<dbReference type="GO" id="GO:0051301">
    <property type="term" value="P:cell division"/>
    <property type="evidence" value="ECO:0007669"/>
    <property type="project" value="UniProtKB-KW"/>
</dbReference>
<feature type="transmembrane region" description="Helical" evidence="6">
    <location>
        <begin position="79"/>
        <end position="101"/>
    </location>
</feature>
<evidence type="ECO:0000256" key="4">
    <source>
        <dbReference type="ARBA" id="ARBA00022989"/>
    </source>
</evidence>
<keyword evidence="4 6" id="KW-1133">Transmembrane helix</keyword>
<keyword evidence="3" id="KW-0133">Cell shape</keyword>
<feature type="transmembrane region" description="Helical" evidence="6">
    <location>
        <begin position="113"/>
        <end position="134"/>
    </location>
</feature>
<keyword evidence="8" id="KW-1185">Reference proteome</keyword>
<comment type="caution">
    <text evidence="7">The sequence shown here is derived from an EMBL/GenBank/DDBJ whole genome shotgun (WGS) entry which is preliminary data.</text>
</comment>
<reference evidence="7 8" key="1">
    <citation type="submission" date="2023-07" db="EMBL/GenBank/DDBJ databases">
        <title>Sorghum-associated microbial communities from plants grown in Nebraska, USA.</title>
        <authorList>
            <person name="Schachtman D."/>
        </authorList>
    </citation>
    <scope>NUCLEOTIDE SEQUENCE [LARGE SCALE GENOMIC DNA]</scope>
    <source>
        <strain evidence="7 8">DS1314</strain>
    </source>
</reference>
<keyword evidence="5 6" id="KW-0472">Membrane</keyword>
<evidence type="ECO:0000256" key="2">
    <source>
        <dbReference type="ARBA" id="ARBA00022692"/>
    </source>
</evidence>
<evidence type="ECO:0000256" key="1">
    <source>
        <dbReference type="ARBA" id="ARBA00004141"/>
    </source>
</evidence>
<feature type="transmembrane region" description="Helical" evidence="6">
    <location>
        <begin position="203"/>
        <end position="222"/>
    </location>
</feature>
<keyword evidence="7" id="KW-0132">Cell division</keyword>
<proteinExistence type="predicted"/>
<feature type="transmembrane region" description="Helical" evidence="6">
    <location>
        <begin position="335"/>
        <end position="357"/>
    </location>
</feature>
<feature type="transmembrane region" description="Helical" evidence="6">
    <location>
        <begin position="250"/>
        <end position="269"/>
    </location>
</feature>
<gene>
    <name evidence="7" type="ORF">J2T19_004438</name>
</gene>
<protein>
    <submittedName>
        <fullName evidence="7">Cell division protein FtsW (Lipid II flippase)</fullName>
    </submittedName>
</protein>
<evidence type="ECO:0000313" key="8">
    <source>
        <dbReference type="Proteomes" id="UP001233836"/>
    </source>
</evidence>
<feature type="transmembrane region" description="Helical" evidence="6">
    <location>
        <begin position="369"/>
        <end position="387"/>
    </location>
</feature>
<feature type="transmembrane region" description="Helical" evidence="6">
    <location>
        <begin position="399"/>
        <end position="423"/>
    </location>
</feature>
<name>A0ABT9WI56_9BACL</name>
<keyword evidence="2 6" id="KW-0812">Transmembrane</keyword>
<dbReference type="NCBIfam" id="NF038403">
    <property type="entry name" value="perm_prefix_1"/>
    <property type="match status" value="1"/>
</dbReference>
<dbReference type="RefSeq" id="WP_307219539.1">
    <property type="nucleotide sequence ID" value="NZ_JAUSTI010000015.1"/>
</dbReference>
<dbReference type="InterPro" id="IPR001182">
    <property type="entry name" value="FtsW/RodA"/>
</dbReference>
<accession>A0ABT9WI56</accession>
<keyword evidence="7" id="KW-0131">Cell cycle</keyword>
<feature type="transmembrane region" description="Helical" evidence="6">
    <location>
        <begin position="175"/>
        <end position="196"/>
    </location>
</feature>
<dbReference type="PANTHER" id="PTHR30474">
    <property type="entry name" value="CELL CYCLE PROTEIN"/>
    <property type="match status" value="1"/>
</dbReference>
<evidence type="ECO:0000256" key="3">
    <source>
        <dbReference type="ARBA" id="ARBA00022960"/>
    </source>
</evidence>
<feature type="transmembrane region" description="Helical" evidence="6">
    <location>
        <begin position="228"/>
        <end position="245"/>
    </location>
</feature>
<evidence type="ECO:0000313" key="7">
    <source>
        <dbReference type="EMBL" id="MDQ0172946.1"/>
    </source>
</evidence>
<evidence type="ECO:0000256" key="5">
    <source>
        <dbReference type="ARBA" id="ARBA00023136"/>
    </source>
</evidence>
<dbReference type="Proteomes" id="UP001233836">
    <property type="component" value="Unassembled WGS sequence"/>
</dbReference>
<dbReference type="InterPro" id="IPR047928">
    <property type="entry name" value="Perm_prefix_1"/>
</dbReference>
<feature type="transmembrane region" description="Helical" evidence="6">
    <location>
        <begin position="146"/>
        <end position="163"/>
    </location>
</feature>
<evidence type="ECO:0000256" key="6">
    <source>
        <dbReference type="SAM" id="Phobius"/>
    </source>
</evidence>
<dbReference type="EMBL" id="JAUSTI010000015">
    <property type="protein sequence ID" value="MDQ0172946.1"/>
    <property type="molecule type" value="Genomic_DNA"/>
</dbReference>
<organism evidence="7 8">
    <name type="scientific">Paenibacillus tundrae</name>
    <dbReference type="NCBI Taxonomy" id="528187"/>
    <lineage>
        <taxon>Bacteria</taxon>
        <taxon>Bacillati</taxon>
        <taxon>Bacillota</taxon>
        <taxon>Bacilli</taxon>
        <taxon>Bacillales</taxon>
        <taxon>Paenibacillaceae</taxon>
        <taxon>Paenibacillus</taxon>
    </lineage>
</organism>
<dbReference type="Pfam" id="PF01098">
    <property type="entry name" value="FTSW_RODA_SPOVE"/>
    <property type="match status" value="1"/>
</dbReference>
<comment type="subcellular location">
    <subcellularLocation>
        <location evidence="1">Membrane</location>
        <topology evidence="1">Multi-pass membrane protein</topology>
    </subcellularLocation>
</comment>